<sequence>MAQQLGNNYYNSPYKFNGKELDDETGFYYYGARYFDPRTSIWLSTDPKAAKFPSYSPYAYCFNNPIILTDPDGQEPVPWNIIRQFQGIKPSQWWTYHGVTIQSSFNKAALYNTKNLNAGAYQSVGQRNEYYAWAQSQADVKGYNSKWFGAAELVTNLNAVGATETINLGVIKDNTEAFLKGGNKFLFSHNMKNAKDLLADGKLSGGFSDANGKKQSFEGLTGMALDNKMVEFEQSKVQEYINNYKGNDLNSIIDNINNLFTGDIAKFFGPGDVNEVMKESFNGGKSFNFKNYADRVKLGQELIKKAHNE</sequence>
<accession>A0A2H3KDF1</accession>
<proteinExistence type="predicted"/>
<dbReference type="NCBIfam" id="TIGR03696">
    <property type="entry name" value="Rhs_assc_core"/>
    <property type="match status" value="1"/>
</dbReference>
<gene>
    <name evidence="1" type="ORF">B0A77_04210</name>
</gene>
<dbReference type="OrthoDB" id="1444841at2"/>
<evidence type="ECO:0000313" key="2">
    <source>
        <dbReference type="Proteomes" id="UP000220828"/>
    </source>
</evidence>
<dbReference type="AlphaFoldDB" id="A0A2H3KDF1"/>
<dbReference type="Proteomes" id="UP000220828">
    <property type="component" value="Unassembled WGS sequence"/>
</dbReference>
<dbReference type="InterPro" id="IPR050708">
    <property type="entry name" value="T6SS_VgrG/RHS"/>
</dbReference>
<dbReference type="PANTHER" id="PTHR32305:SF15">
    <property type="entry name" value="PROTEIN RHSA-RELATED"/>
    <property type="match status" value="1"/>
</dbReference>
<dbReference type="EMBL" id="PCMW01000025">
    <property type="protein sequence ID" value="PDS25678.1"/>
    <property type="molecule type" value="Genomic_DNA"/>
</dbReference>
<reference evidence="1 2" key="1">
    <citation type="submission" date="2017-09" db="EMBL/GenBank/DDBJ databases">
        <title>Whole genomes of Flavobacteriaceae.</title>
        <authorList>
            <person name="Stine C."/>
            <person name="Li C."/>
            <person name="Tadesse D."/>
        </authorList>
    </citation>
    <scope>NUCLEOTIDE SEQUENCE [LARGE SCALE GENOMIC DNA]</scope>
    <source>
        <strain evidence="1 2">ATCC 35036</strain>
    </source>
</reference>
<dbReference type="RefSeq" id="WP_097553643.1">
    <property type="nucleotide sequence ID" value="NZ_PCMW01000025.1"/>
</dbReference>
<organism evidence="1 2">
    <name type="scientific">Flavobacterium branchiophilum</name>
    <dbReference type="NCBI Taxonomy" id="55197"/>
    <lineage>
        <taxon>Bacteria</taxon>
        <taxon>Pseudomonadati</taxon>
        <taxon>Bacteroidota</taxon>
        <taxon>Flavobacteriia</taxon>
        <taxon>Flavobacteriales</taxon>
        <taxon>Flavobacteriaceae</taxon>
        <taxon>Flavobacterium</taxon>
    </lineage>
</organism>
<name>A0A2H3KDF1_9FLAO</name>
<dbReference type="PANTHER" id="PTHR32305">
    <property type="match status" value="1"/>
</dbReference>
<protein>
    <recommendedName>
        <fullName evidence="3">RHS repeat-associated protein</fullName>
    </recommendedName>
</protein>
<comment type="caution">
    <text evidence="1">The sequence shown here is derived from an EMBL/GenBank/DDBJ whole genome shotgun (WGS) entry which is preliminary data.</text>
</comment>
<dbReference type="Gene3D" id="2.180.10.10">
    <property type="entry name" value="RHS repeat-associated core"/>
    <property type="match status" value="1"/>
</dbReference>
<evidence type="ECO:0008006" key="3">
    <source>
        <dbReference type="Google" id="ProtNLM"/>
    </source>
</evidence>
<evidence type="ECO:0000313" key="1">
    <source>
        <dbReference type="EMBL" id="PDS25678.1"/>
    </source>
</evidence>
<dbReference type="InterPro" id="IPR022385">
    <property type="entry name" value="Rhs_assc_core"/>
</dbReference>